<name>A0A6A1R2C9_9BURK</name>
<feature type="chain" id="PRO_5025431580" description="Lipoprotein" evidence="1">
    <location>
        <begin position="20"/>
        <end position="133"/>
    </location>
</feature>
<evidence type="ECO:0000313" key="2">
    <source>
        <dbReference type="EMBL" id="KAB0586687.1"/>
    </source>
</evidence>
<dbReference type="PROSITE" id="PS51257">
    <property type="entry name" value="PROKAR_LIPOPROTEIN"/>
    <property type="match status" value="1"/>
</dbReference>
<dbReference type="AlphaFoldDB" id="A0A6A1R2C9"/>
<evidence type="ECO:0008006" key="3">
    <source>
        <dbReference type="Google" id="ProtNLM"/>
    </source>
</evidence>
<keyword evidence="1" id="KW-0732">Signal</keyword>
<feature type="signal peptide" evidence="1">
    <location>
        <begin position="1"/>
        <end position="19"/>
    </location>
</feature>
<dbReference type="EMBL" id="VZOT01000005">
    <property type="protein sequence ID" value="KAB0586687.1"/>
    <property type="molecule type" value="Genomic_DNA"/>
</dbReference>
<evidence type="ECO:0000256" key="1">
    <source>
        <dbReference type="SAM" id="SignalP"/>
    </source>
</evidence>
<comment type="caution">
    <text evidence="2">The sequence shown here is derived from an EMBL/GenBank/DDBJ whole genome shotgun (WGS) entry which is preliminary data.</text>
</comment>
<accession>A0A6A1R2C9</accession>
<reference evidence="2" key="1">
    <citation type="submission" date="2019-09" db="EMBL/GenBank/DDBJ databases">
        <title>Draft genome sequences of 48 bacterial type strains from the CCUG.</title>
        <authorList>
            <person name="Tunovic T."/>
            <person name="Pineiro-Iglesias B."/>
            <person name="Unosson C."/>
            <person name="Inganas E."/>
            <person name="Ohlen M."/>
            <person name="Cardew S."/>
            <person name="Jensie-Markopoulos S."/>
            <person name="Salva-Serra F."/>
            <person name="Jaen-Luchoro D."/>
            <person name="Karlsson R."/>
            <person name="Svensson-Stadler L."/>
            <person name="Chun J."/>
            <person name="Moore E."/>
        </authorList>
    </citation>
    <scope>NUCLEOTIDE SEQUENCE</scope>
    <source>
        <strain evidence="2">CCUG 15333</strain>
    </source>
</reference>
<gene>
    <name evidence="2" type="ORF">F7P80_10010</name>
</gene>
<organism evidence="2">
    <name type="scientific">Comamonas kerstersii</name>
    <dbReference type="NCBI Taxonomy" id="225992"/>
    <lineage>
        <taxon>Bacteria</taxon>
        <taxon>Pseudomonadati</taxon>
        <taxon>Pseudomonadota</taxon>
        <taxon>Betaproteobacteria</taxon>
        <taxon>Burkholderiales</taxon>
        <taxon>Comamonadaceae</taxon>
        <taxon>Comamonas</taxon>
    </lineage>
</organism>
<proteinExistence type="predicted"/>
<protein>
    <recommendedName>
        <fullName evidence="3">Lipoprotein</fullName>
    </recommendedName>
</protein>
<dbReference type="RefSeq" id="WP_151044457.1">
    <property type="nucleotide sequence ID" value="NZ_CATYED010000009.1"/>
</dbReference>
<sequence length="133" mass="14565">MRLPYLAAFACAFALSACSEKSSLTDALMFPPGIDIQYQGQPAKLYGDAQCAQGQLSGHTCLIFAPHTPYANGSIISGPHIYQVKLKAFRDPHDPSLYRVEDEHGTHILSTTGRHSEHGILDVRPAEYALPRQ</sequence>